<dbReference type="InterPro" id="IPR024984">
    <property type="entry name" value="DUF3888"/>
</dbReference>
<proteinExistence type="predicted"/>
<reference evidence="1 2" key="1">
    <citation type="journal article" date="2014" name="Int. J. Syst. Evol. Microbiol.">
        <title>Lysinibacillus halotolerans sp. nov., isolated from saline-alkaline soil.</title>
        <authorList>
            <person name="Kong D."/>
            <person name="Wang Y."/>
            <person name="Zhao B."/>
            <person name="Li Y."/>
            <person name="Song J."/>
            <person name="Zhai Y."/>
            <person name="Zhang C."/>
            <person name="Wang H."/>
            <person name="Chen X."/>
            <person name="Zhao B."/>
            <person name="Ruan Z."/>
        </authorList>
    </citation>
    <scope>NUCLEOTIDE SEQUENCE [LARGE SCALE GENOMIC DNA]</scope>
    <source>
        <strain evidence="1 2">MCCC 1A12703</strain>
    </source>
</reference>
<dbReference type="AlphaFoldDB" id="A0A3M8H1F7"/>
<sequence>MKVRWNSKVKYKLIVILTLIVTFGLTEQNQAFSETSISEIAGNHTDFYDAFLALLDPYAEEAIRKKYPERSYALWDAEILEVTRKTAGYSQYDFNVKVKYDTYTGPFNPPEGFVILTFDVNIDGVKVIEFKE</sequence>
<dbReference type="Pfam" id="PF13027">
    <property type="entry name" value="DUF3888"/>
    <property type="match status" value="1"/>
</dbReference>
<evidence type="ECO:0000313" key="2">
    <source>
        <dbReference type="Proteomes" id="UP000279909"/>
    </source>
</evidence>
<organism evidence="1 2">
    <name type="scientific">Lysinibacillus halotolerans</name>
    <dbReference type="NCBI Taxonomy" id="1368476"/>
    <lineage>
        <taxon>Bacteria</taxon>
        <taxon>Bacillati</taxon>
        <taxon>Bacillota</taxon>
        <taxon>Bacilli</taxon>
        <taxon>Bacillales</taxon>
        <taxon>Bacillaceae</taxon>
        <taxon>Lysinibacillus</taxon>
    </lineage>
</organism>
<protein>
    <submittedName>
        <fullName evidence="1">DUF3888 domain-containing protein</fullName>
    </submittedName>
</protein>
<keyword evidence="2" id="KW-1185">Reference proteome</keyword>
<dbReference type="Proteomes" id="UP000279909">
    <property type="component" value="Unassembled WGS sequence"/>
</dbReference>
<gene>
    <name evidence="1" type="ORF">EC501_17155</name>
</gene>
<dbReference type="EMBL" id="RHLQ01000069">
    <property type="protein sequence ID" value="RNC96246.1"/>
    <property type="molecule type" value="Genomic_DNA"/>
</dbReference>
<evidence type="ECO:0000313" key="1">
    <source>
        <dbReference type="EMBL" id="RNC96246.1"/>
    </source>
</evidence>
<name>A0A3M8H1F7_9BACI</name>
<accession>A0A3M8H1F7</accession>
<comment type="caution">
    <text evidence="1">The sequence shown here is derived from an EMBL/GenBank/DDBJ whole genome shotgun (WGS) entry which is preliminary data.</text>
</comment>